<dbReference type="PANTHER" id="PTHR30566:SF25">
    <property type="entry name" value="INNER MEMBRANE PROTEIN"/>
    <property type="match status" value="1"/>
</dbReference>
<dbReference type="EMBL" id="ATHL01000039">
    <property type="protein sequence ID" value="EQB18464.1"/>
    <property type="molecule type" value="Genomic_DNA"/>
</dbReference>
<keyword evidence="8" id="KW-1185">Reference proteome</keyword>
<dbReference type="RefSeq" id="WP_021232885.1">
    <property type="nucleotide sequence ID" value="NZ_ATHL01000039.1"/>
</dbReference>
<evidence type="ECO:0000256" key="2">
    <source>
        <dbReference type="ARBA" id="ARBA00022692"/>
    </source>
</evidence>
<dbReference type="AlphaFoldDB" id="T0J978"/>
<dbReference type="GO" id="GO:0016020">
    <property type="term" value="C:membrane"/>
    <property type="evidence" value="ECO:0007669"/>
    <property type="project" value="UniProtKB-SubCell"/>
</dbReference>
<evidence type="ECO:0000313" key="8">
    <source>
        <dbReference type="Proteomes" id="UP000015527"/>
    </source>
</evidence>
<evidence type="ECO:0000256" key="3">
    <source>
        <dbReference type="ARBA" id="ARBA00022989"/>
    </source>
</evidence>
<comment type="caution">
    <text evidence="7">The sequence shown here is derived from an EMBL/GenBank/DDBJ whole genome shotgun (WGS) entry which is preliminary data.</text>
</comment>
<evidence type="ECO:0000256" key="4">
    <source>
        <dbReference type="ARBA" id="ARBA00023136"/>
    </source>
</evidence>
<dbReference type="Pfam" id="PF00924">
    <property type="entry name" value="MS_channel_2nd"/>
    <property type="match status" value="1"/>
</dbReference>
<proteinExistence type="predicted"/>
<protein>
    <submittedName>
        <fullName evidence="7">Membrane protein</fullName>
    </submittedName>
</protein>
<organism evidence="7 8">
    <name type="scientific">Novosphingobium lindaniclasticum LE124</name>
    <dbReference type="NCBI Taxonomy" id="1096930"/>
    <lineage>
        <taxon>Bacteria</taxon>
        <taxon>Pseudomonadati</taxon>
        <taxon>Pseudomonadota</taxon>
        <taxon>Alphaproteobacteria</taxon>
        <taxon>Sphingomonadales</taxon>
        <taxon>Sphingomonadaceae</taxon>
        <taxon>Novosphingobium</taxon>
    </lineage>
</organism>
<feature type="transmembrane region" description="Helical" evidence="5">
    <location>
        <begin position="167"/>
        <end position="186"/>
    </location>
</feature>
<dbReference type="eggNOG" id="COG0668">
    <property type="taxonomic scope" value="Bacteria"/>
</dbReference>
<feature type="transmembrane region" description="Helical" evidence="5">
    <location>
        <begin position="20"/>
        <end position="41"/>
    </location>
</feature>
<name>T0J978_9SPHN</name>
<evidence type="ECO:0000256" key="1">
    <source>
        <dbReference type="ARBA" id="ARBA00004370"/>
    </source>
</evidence>
<dbReference type="PANTHER" id="PTHR30566">
    <property type="entry name" value="YNAI-RELATED MECHANOSENSITIVE ION CHANNEL"/>
    <property type="match status" value="1"/>
</dbReference>
<evidence type="ECO:0000313" key="7">
    <source>
        <dbReference type="EMBL" id="EQB18464.1"/>
    </source>
</evidence>
<keyword evidence="2 5" id="KW-0812">Transmembrane</keyword>
<dbReference type="PATRIC" id="fig|1096930.3.peg.910"/>
<dbReference type="OrthoDB" id="9792218at2"/>
<dbReference type="InterPro" id="IPR010920">
    <property type="entry name" value="LSM_dom_sf"/>
</dbReference>
<dbReference type="Proteomes" id="UP000015527">
    <property type="component" value="Unassembled WGS sequence"/>
</dbReference>
<gene>
    <name evidence="7" type="ORF">L284_04630</name>
</gene>
<reference evidence="7 8" key="1">
    <citation type="journal article" date="2013" name="Genome Announc.">
        <title>Genome Sequence of Novosphingobium lindaniclasticum LE124T, Isolated from a Hexachlorocyclohexane Dumpsite.</title>
        <authorList>
            <person name="Saxena A."/>
            <person name="Nayyar N."/>
            <person name="Sangwan N."/>
            <person name="Kumari R."/>
            <person name="Khurana J.P."/>
            <person name="Lal R."/>
        </authorList>
    </citation>
    <scope>NUCLEOTIDE SEQUENCE [LARGE SCALE GENOMIC DNA]</scope>
    <source>
        <strain evidence="7 8">LE124</strain>
    </source>
</reference>
<dbReference type="Gene3D" id="1.10.287.1260">
    <property type="match status" value="1"/>
</dbReference>
<dbReference type="InterPro" id="IPR023408">
    <property type="entry name" value="MscS_beta-dom_sf"/>
</dbReference>
<dbReference type="GO" id="GO:0008381">
    <property type="term" value="F:mechanosensitive monoatomic ion channel activity"/>
    <property type="evidence" value="ECO:0007669"/>
    <property type="project" value="UniProtKB-ARBA"/>
</dbReference>
<dbReference type="SUPFAM" id="SSF50182">
    <property type="entry name" value="Sm-like ribonucleoproteins"/>
    <property type="match status" value="1"/>
</dbReference>
<keyword evidence="4 5" id="KW-0472">Membrane</keyword>
<evidence type="ECO:0000259" key="6">
    <source>
        <dbReference type="Pfam" id="PF00924"/>
    </source>
</evidence>
<dbReference type="Gene3D" id="2.30.30.60">
    <property type="match status" value="1"/>
</dbReference>
<keyword evidence="3 5" id="KW-1133">Transmembrane helix</keyword>
<feature type="transmembrane region" description="Helical" evidence="5">
    <location>
        <begin position="140"/>
        <end position="161"/>
    </location>
</feature>
<feature type="domain" description="Mechanosensitive ion channel MscS" evidence="6">
    <location>
        <begin position="191"/>
        <end position="255"/>
    </location>
</feature>
<comment type="subcellular location">
    <subcellularLocation>
        <location evidence="1">Membrane</location>
    </subcellularLocation>
</comment>
<sequence>MIDFIESLLGGLPDWAERPLMALIAALIGLTLAFLAHALLFRGLHRIAHRSASEADDIVVNRLNRPARWAFLAMGVVLAARETPALEAVWERFAPFIMPLLTGWVAVAVLRAFVEAMMVRADISVENNRNARRRRTRLSIFSRIGTFLIVFLTVSGMLASVPGVREIGVTLMASAGLAALAVGAAAQPALKALIAGFQMAMTEPISIDDVIILDGEWGRIEDIRTTYVVVRLWDERRLVVPSNRFLEDTFQNWTKTTSQLLGTVFLYLDQGTDIGPIREEYTRQITSHRLWDRRAQVLQVTDCKDSAIEVRLLMSAKDGPTLFDLRCELREGMMDWIRRNQPEALVRRRTLPVAPVELEATAGLAELVTASANGQIGRAN</sequence>
<accession>T0J978</accession>
<dbReference type="InterPro" id="IPR006685">
    <property type="entry name" value="MscS_channel_2nd"/>
</dbReference>
<evidence type="ECO:0000256" key="5">
    <source>
        <dbReference type="SAM" id="Phobius"/>
    </source>
</evidence>